<comment type="caution">
    <text evidence="2">The sequence shown here is derived from an EMBL/GenBank/DDBJ whole genome shotgun (WGS) entry which is preliminary data.</text>
</comment>
<dbReference type="NCBIfam" id="TIGR03177">
    <property type="entry name" value="pilus_cpaB"/>
    <property type="match status" value="1"/>
</dbReference>
<name>A0A1V2GTN3_9PROT</name>
<dbReference type="AlphaFoldDB" id="A0A1V2GTN3"/>
<dbReference type="OrthoDB" id="163768at2"/>
<feature type="domain" description="SAF" evidence="1">
    <location>
        <begin position="18"/>
        <end position="84"/>
    </location>
</feature>
<dbReference type="Proteomes" id="UP000188879">
    <property type="component" value="Unassembled WGS sequence"/>
</dbReference>
<dbReference type="Pfam" id="PF16976">
    <property type="entry name" value="RcpC"/>
    <property type="match status" value="1"/>
</dbReference>
<reference evidence="2 3" key="1">
    <citation type="submission" date="2016-10" db="EMBL/GenBank/DDBJ databases">
        <title>Draft Genome sequence of Roseomonas sp. strain M3.</title>
        <authorList>
            <person name="Subhash Y."/>
            <person name="Lee S."/>
        </authorList>
    </citation>
    <scope>NUCLEOTIDE SEQUENCE [LARGE SCALE GENOMIC DNA]</scope>
    <source>
        <strain evidence="2 3">M3</strain>
    </source>
</reference>
<gene>
    <name evidence="2" type="ORF">BKE38_29035</name>
</gene>
<dbReference type="EMBL" id="MLCO01000493">
    <property type="protein sequence ID" value="ONG42982.1"/>
    <property type="molecule type" value="Genomic_DNA"/>
</dbReference>
<keyword evidence="3" id="KW-1185">Reference proteome</keyword>
<dbReference type="SMART" id="SM00858">
    <property type="entry name" value="SAF"/>
    <property type="match status" value="1"/>
</dbReference>
<dbReference type="RefSeq" id="WP_076960640.1">
    <property type="nucleotide sequence ID" value="NZ_MLCO01000493.1"/>
</dbReference>
<dbReference type="CDD" id="cd11614">
    <property type="entry name" value="SAF_CpaB_FlgA_like"/>
    <property type="match status" value="1"/>
</dbReference>
<dbReference type="InterPro" id="IPR013974">
    <property type="entry name" value="SAF"/>
</dbReference>
<evidence type="ECO:0000313" key="3">
    <source>
        <dbReference type="Proteomes" id="UP000188879"/>
    </source>
</evidence>
<proteinExistence type="predicted"/>
<protein>
    <submittedName>
        <fullName evidence="2">Flp pilus assembly protein CpaB</fullName>
    </submittedName>
</protein>
<dbReference type="Pfam" id="PF08666">
    <property type="entry name" value="SAF"/>
    <property type="match status" value="1"/>
</dbReference>
<accession>A0A1V2GTN3</accession>
<sequence>APAQQAEAPAAPPPPAMAAVIAAARPLRAGNLLGPDDLSRLELPPGSIPAGARPDTPAERTELIGAMLRHSMEAGQPLRAGEDVIRPGDRGFLAAVLAPGMRAVSIGVDAVTGTAGLIWPGDRVDLLLSQALDAQSLPATRRVAGETVLADLRVVAIDQRLVQGAVNLDNATGGDRGNRTVTLEVTPAQAERVAVANRLGRLALTVRAALPEPQALPGVPPRPPLTWSGDVSAALQDPGNQTGTILRLFQGPAKAEEIRF</sequence>
<evidence type="ECO:0000313" key="2">
    <source>
        <dbReference type="EMBL" id="ONG42982.1"/>
    </source>
</evidence>
<organism evidence="2 3">
    <name type="scientific">Teichococcus deserti</name>
    <dbReference type="NCBI Taxonomy" id="1817963"/>
    <lineage>
        <taxon>Bacteria</taxon>
        <taxon>Pseudomonadati</taxon>
        <taxon>Pseudomonadota</taxon>
        <taxon>Alphaproteobacteria</taxon>
        <taxon>Acetobacterales</taxon>
        <taxon>Roseomonadaceae</taxon>
        <taxon>Roseomonas</taxon>
    </lineage>
</organism>
<feature type="non-terminal residue" evidence="2">
    <location>
        <position position="1"/>
    </location>
</feature>
<evidence type="ECO:0000259" key="1">
    <source>
        <dbReference type="SMART" id="SM00858"/>
    </source>
</evidence>
<dbReference type="InterPro" id="IPR031571">
    <property type="entry name" value="RcpC_dom"/>
</dbReference>
<dbReference type="InterPro" id="IPR017592">
    <property type="entry name" value="Pilus_assmbl_Flp-typ_CpaB"/>
</dbReference>